<feature type="compositionally biased region" description="Acidic residues" evidence="9">
    <location>
        <begin position="85"/>
        <end position="97"/>
    </location>
</feature>
<keyword evidence="4" id="KW-0507">mRNA processing</keyword>
<keyword evidence="7 11" id="KW-0687">Ribonucleoprotein</keyword>
<dbReference type="EMBL" id="QGNW01002325">
    <property type="protein sequence ID" value="RVW20956.1"/>
    <property type="molecule type" value="Genomic_DNA"/>
</dbReference>
<dbReference type="InterPro" id="IPR012677">
    <property type="entry name" value="Nucleotide-bd_a/b_plait_sf"/>
</dbReference>
<dbReference type="GO" id="GO:0009507">
    <property type="term" value="C:chloroplast"/>
    <property type="evidence" value="ECO:0007669"/>
    <property type="project" value="UniProtKB-SubCell"/>
</dbReference>
<evidence type="ECO:0000256" key="4">
    <source>
        <dbReference type="ARBA" id="ARBA00022664"/>
    </source>
</evidence>
<name>A0A438CDD5_VITVI</name>
<dbReference type="Proteomes" id="UP000288805">
    <property type="component" value="Unassembled WGS sequence"/>
</dbReference>
<keyword evidence="2" id="KW-0150">Chloroplast</keyword>
<dbReference type="Pfam" id="PF00076">
    <property type="entry name" value="RRM_1"/>
    <property type="match status" value="2"/>
</dbReference>
<evidence type="ECO:0000256" key="9">
    <source>
        <dbReference type="SAM" id="MobiDB-lite"/>
    </source>
</evidence>
<evidence type="ECO:0000256" key="5">
    <source>
        <dbReference type="ARBA" id="ARBA00022737"/>
    </source>
</evidence>
<evidence type="ECO:0000256" key="6">
    <source>
        <dbReference type="ARBA" id="ARBA00022884"/>
    </source>
</evidence>
<feature type="region of interest" description="Disordered" evidence="9">
    <location>
        <begin position="76"/>
        <end position="103"/>
    </location>
</feature>
<dbReference type="InterPro" id="IPR035979">
    <property type="entry name" value="RBD_domain_sf"/>
</dbReference>
<evidence type="ECO:0000313" key="12">
    <source>
        <dbReference type="Proteomes" id="UP000288805"/>
    </source>
</evidence>
<dbReference type="CDD" id="cd21608">
    <property type="entry name" value="RRM2_NsCP33_like"/>
    <property type="match status" value="1"/>
</dbReference>
<dbReference type="InterPro" id="IPR048289">
    <property type="entry name" value="RRM2_NsCP33-like"/>
</dbReference>
<dbReference type="GO" id="GO:0003723">
    <property type="term" value="F:RNA binding"/>
    <property type="evidence" value="ECO:0007669"/>
    <property type="project" value="UniProtKB-UniRule"/>
</dbReference>
<feature type="domain" description="RRM" evidence="10">
    <location>
        <begin position="210"/>
        <end position="296"/>
    </location>
</feature>
<keyword evidence="5" id="KW-0677">Repeat</keyword>
<evidence type="ECO:0000259" key="10">
    <source>
        <dbReference type="PROSITE" id="PS50102"/>
    </source>
</evidence>
<organism evidence="11 12">
    <name type="scientific">Vitis vinifera</name>
    <name type="common">Grape</name>
    <dbReference type="NCBI Taxonomy" id="29760"/>
    <lineage>
        <taxon>Eukaryota</taxon>
        <taxon>Viridiplantae</taxon>
        <taxon>Streptophyta</taxon>
        <taxon>Embryophyta</taxon>
        <taxon>Tracheophyta</taxon>
        <taxon>Spermatophyta</taxon>
        <taxon>Magnoliopsida</taxon>
        <taxon>eudicotyledons</taxon>
        <taxon>Gunneridae</taxon>
        <taxon>Pentapetalae</taxon>
        <taxon>rosids</taxon>
        <taxon>Vitales</taxon>
        <taxon>Vitaceae</taxon>
        <taxon>Viteae</taxon>
        <taxon>Vitis</taxon>
    </lineage>
</organism>
<evidence type="ECO:0000256" key="2">
    <source>
        <dbReference type="ARBA" id="ARBA00022528"/>
    </source>
</evidence>
<proteinExistence type="predicted"/>
<dbReference type="InterPro" id="IPR000504">
    <property type="entry name" value="RRM_dom"/>
</dbReference>
<dbReference type="SMART" id="SM00360">
    <property type="entry name" value="RRM"/>
    <property type="match status" value="2"/>
</dbReference>
<comment type="caution">
    <text evidence="11">The sequence shown here is derived from an EMBL/GenBank/DDBJ whole genome shotgun (WGS) entry which is preliminary data.</text>
</comment>
<sequence>MAATAAAAIGSSFSTTMHTLKLSRSKHCPSDALLRIISTPIFKVPSISHSHVIDPPLPLPISHKWRAPRISAAVAQEEAAATAPVEEEQQQGQEEGEQVLREEGAESPVNTKLYFGNLPYSCDSAHLAGIIQNYGSPELVELEHACLDLRMADLSIMGLCWHSSFAGADCRRIWRLMPLCQYEKNTKQGKGKSTLVIKVHSRNHIDVSLRTITIPSLPHRFTPLVVQFKVSAIPAFYFYNWSQNFPDKVLYDRDTGRSRGFAFVTMSSVEDCNAVIENLDGSEYGGRTLRVNFSDKPKPKLPLYPETEYKLFVGNLSWSVTSESLNQVFQEYGNVIGARVLYDGETGRSRGYGFVCYSTKAEMDTALESLNGVELEGRAIRISLAQGRRS</sequence>
<feature type="domain" description="RRM" evidence="10">
    <location>
        <begin position="309"/>
        <end position="387"/>
    </location>
</feature>
<dbReference type="GO" id="GO:0006397">
    <property type="term" value="P:mRNA processing"/>
    <property type="evidence" value="ECO:0007669"/>
    <property type="project" value="UniProtKB-KW"/>
</dbReference>
<dbReference type="FunFam" id="3.30.70.330:FF:000361">
    <property type="entry name" value="28 kDa ribonucleoprotein, chloroplastic"/>
    <property type="match status" value="1"/>
</dbReference>
<dbReference type="SUPFAM" id="SSF54928">
    <property type="entry name" value="RNA-binding domain, RBD"/>
    <property type="match status" value="2"/>
</dbReference>
<dbReference type="AlphaFoldDB" id="A0A438CDD5"/>
<dbReference type="InterPro" id="IPR050502">
    <property type="entry name" value="Euk_RNA-bind_prot"/>
</dbReference>
<dbReference type="Gene3D" id="3.30.70.330">
    <property type="match status" value="2"/>
</dbReference>
<dbReference type="PANTHER" id="PTHR48025:SF9">
    <property type="entry name" value="OS02G0815200 PROTEIN"/>
    <property type="match status" value="1"/>
</dbReference>
<protein>
    <submittedName>
        <fullName evidence="11">29 kDa ribonucleoprotein A, chloroplastic</fullName>
    </submittedName>
</protein>
<evidence type="ECO:0000256" key="1">
    <source>
        <dbReference type="ARBA" id="ARBA00004229"/>
    </source>
</evidence>
<evidence type="ECO:0000313" key="11">
    <source>
        <dbReference type="EMBL" id="RVW20956.1"/>
    </source>
</evidence>
<reference evidence="11 12" key="1">
    <citation type="journal article" date="2018" name="PLoS Genet.">
        <title>Population sequencing reveals clonal diversity and ancestral inbreeding in the grapevine cultivar Chardonnay.</title>
        <authorList>
            <person name="Roach M.J."/>
            <person name="Johnson D.L."/>
            <person name="Bohlmann J."/>
            <person name="van Vuuren H.J."/>
            <person name="Jones S.J."/>
            <person name="Pretorius I.S."/>
            <person name="Schmidt S.A."/>
            <person name="Borneman A.R."/>
        </authorList>
    </citation>
    <scope>NUCLEOTIDE SEQUENCE [LARGE SCALE GENOMIC DNA]</scope>
    <source>
        <strain evidence="12">cv. Chardonnay</strain>
        <tissue evidence="11">Leaf</tissue>
    </source>
</reference>
<evidence type="ECO:0000256" key="8">
    <source>
        <dbReference type="PROSITE-ProRule" id="PRU00176"/>
    </source>
</evidence>
<dbReference type="PANTHER" id="PTHR48025">
    <property type="entry name" value="OS02G0815200 PROTEIN"/>
    <property type="match status" value="1"/>
</dbReference>
<evidence type="ECO:0000256" key="3">
    <source>
        <dbReference type="ARBA" id="ARBA00022640"/>
    </source>
</evidence>
<comment type="subcellular location">
    <subcellularLocation>
        <location evidence="1">Plastid</location>
        <location evidence="1">Chloroplast</location>
    </subcellularLocation>
</comment>
<dbReference type="GO" id="GO:1990904">
    <property type="term" value="C:ribonucleoprotein complex"/>
    <property type="evidence" value="ECO:0007669"/>
    <property type="project" value="UniProtKB-KW"/>
</dbReference>
<accession>A0A438CDD5</accession>
<keyword evidence="3" id="KW-0934">Plastid</keyword>
<gene>
    <name evidence="11" type="primary">ROC1_2</name>
    <name evidence="11" type="ORF">CK203_107842</name>
</gene>
<keyword evidence="6 8" id="KW-0694">RNA-binding</keyword>
<dbReference type="PROSITE" id="PS50102">
    <property type="entry name" value="RRM"/>
    <property type="match status" value="2"/>
</dbReference>
<evidence type="ECO:0000256" key="7">
    <source>
        <dbReference type="ARBA" id="ARBA00023274"/>
    </source>
</evidence>